<evidence type="ECO:0000313" key="14">
    <source>
        <dbReference type="EMBL" id="SEI70189.1"/>
    </source>
</evidence>
<feature type="transmembrane region" description="Helical" evidence="11">
    <location>
        <begin position="53"/>
        <end position="70"/>
    </location>
</feature>
<dbReference type="EMBL" id="FNYH01000008">
    <property type="protein sequence ID" value="SEI70189.1"/>
    <property type="molecule type" value="Genomic_DNA"/>
</dbReference>
<dbReference type="Proteomes" id="UP000242999">
    <property type="component" value="Unassembled WGS sequence"/>
</dbReference>
<dbReference type="Pfam" id="PF00909">
    <property type="entry name" value="Ammonium_transp"/>
    <property type="match status" value="1"/>
</dbReference>
<keyword evidence="8 10" id="KW-0807">Transducer</keyword>
<evidence type="ECO:0000256" key="3">
    <source>
        <dbReference type="ARBA" id="ARBA00022448"/>
    </source>
</evidence>
<dbReference type="InterPro" id="IPR002229">
    <property type="entry name" value="RhesusRHD"/>
</dbReference>
<organism evidence="14 15">
    <name type="scientific">Allopseudospirillum japonicum</name>
    <dbReference type="NCBI Taxonomy" id="64971"/>
    <lineage>
        <taxon>Bacteria</taxon>
        <taxon>Pseudomonadati</taxon>
        <taxon>Pseudomonadota</taxon>
        <taxon>Gammaproteobacteria</taxon>
        <taxon>Oceanospirillales</taxon>
        <taxon>Oceanospirillaceae</taxon>
        <taxon>Allopseudospirillum</taxon>
    </lineage>
</organism>
<dbReference type="InterPro" id="IPR004089">
    <property type="entry name" value="MCPsignal_dom"/>
</dbReference>
<evidence type="ECO:0000256" key="9">
    <source>
        <dbReference type="ARBA" id="ARBA00029447"/>
    </source>
</evidence>
<comment type="similarity">
    <text evidence="9">Belongs to the methyl-accepting chemotaxis (MCP) protein family.</text>
</comment>
<dbReference type="SMART" id="SM00283">
    <property type="entry name" value="MA"/>
    <property type="match status" value="1"/>
</dbReference>
<evidence type="ECO:0000313" key="15">
    <source>
        <dbReference type="Proteomes" id="UP000242999"/>
    </source>
</evidence>
<keyword evidence="5 11" id="KW-1133">Transmembrane helix</keyword>
<keyword evidence="7 11" id="KW-0924">Ammonia transport</keyword>
<feature type="transmembrane region" description="Helical" evidence="11">
    <location>
        <begin position="193"/>
        <end position="215"/>
    </location>
</feature>
<dbReference type="Pfam" id="PF00015">
    <property type="entry name" value="MCPsignal"/>
    <property type="match status" value="1"/>
</dbReference>
<feature type="transmembrane region" description="Helical" evidence="11">
    <location>
        <begin position="162"/>
        <end position="181"/>
    </location>
</feature>
<feature type="transmembrane region" description="Helical" evidence="11">
    <location>
        <begin position="349"/>
        <end position="374"/>
    </location>
</feature>
<feature type="transmembrane region" description="Helical" evidence="11">
    <location>
        <begin position="12"/>
        <end position="32"/>
    </location>
</feature>
<reference evidence="15" key="1">
    <citation type="submission" date="2016-10" db="EMBL/GenBank/DDBJ databases">
        <authorList>
            <person name="Varghese N."/>
            <person name="Submissions S."/>
        </authorList>
    </citation>
    <scope>NUCLEOTIDE SEQUENCE [LARGE SCALE GENOMIC DNA]</scope>
    <source>
        <strain evidence="15">DSM 7165</strain>
    </source>
</reference>
<accession>A0A1H6SQI8</accession>
<name>A0A1H6SQI8_9GAMM</name>
<feature type="transmembrane region" description="Helical" evidence="11">
    <location>
        <begin position="121"/>
        <end position="142"/>
    </location>
</feature>
<proteinExistence type="inferred from homology"/>
<evidence type="ECO:0000256" key="4">
    <source>
        <dbReference type="ARBA" id="ARBA00022692"/>
    </source>
</evidence>
<dbReference type="SUPFAM" id="SSF111352">
    <property type="entry name" value="Ammonium transporter"/>
    <property type="match status" value="1"/>
</dbReference>
<evidence type="ECO:0000256" key="10">
    <source>
        <dbReference type="PROSITE-ProRule" id="PRU00284"/>
    </source>
</evidence>
<dbReference type="Gene3D" id="1.10.3430.10">
    <property type="entry name" value="Ammonium transporter AmtB like domains"/>
    <property type="match status" value="1"/>
</dbReference>
<dbReference type="GO" id="GO:0007165">
    <property type="term" value="P:signal transduction"/>
    <property type="evidence" value="ECO:0007669"/>
    <property type="project" value="UniProtKB-KW"/>
</dbReference>
<dbReference type="GO" id="GO:0097272">
    <property type="term" value="P:ammonium homeostasis"/>
    <property type="evidence" value="ECO:0007669"/>
    <property type="project" value="TreeGrafter"/>
</dbReference>
<feature type="transmembrane region" description="Helical" evidence="11">
    <location>
        <begin position="288"/>
        <end position="308"/>
    </location>
</feature>
<dbReference type="PROSITE" id="PS01219">
    <property type="entry name" value="AMMONIUM_TRANSP"/>
    <property type="match status" value="1"/>
</dbReference>
<dbReference type="Gene3D" id="1.10.287.950">
    <property type="entry name" value="Methyl-accepting chemotaxis protein"/>
    <property type="match status" value="1"/>
</dbReference>
<keyword evidence="6 11" id="KW-0472">Membrane</keyword>
<dbReference type="InterPro" id="IPR018047">
    <property type="entry name" value="Ammonium_transpt_CS"/>
</dbReference>
<dbReference type="PANTHER" id="PTHR11730">
    <property type="entry name" value="AMMONIUM TRANSPORTER"/>
    <property type="match status" value="1"/>
</dbReference>
<dbReference type="FunFam" id="1.10.287.950:FF:000001">
    <property type="entry name" value="Methyl-accepting chemotaxis sensory transducer"/>
    <property type="match status" value="1"/>
</dbReference>
<dbReference type="InterPro" id="IPR029020">
    <property type="entry name" value="Ammonium/urea_transptr"/>
</dbReference>
<evidence type="ECO:0000256" key="6">
    <source>
        <dbReference type="ARBA" id="ARBA00023136"/>
    </source>
</evidence>
<dbReference type="GO" id="GO:0005886">
    <property type="term" value="C:plasma membrane"/>
    <property type="evidence" value="ECO:0007669"/>
    <property type="project" value="UniProtKB-SubCell"/>
</dbReference>
<dbReference type="SUPFAM" id="SSF58104">
    <property type="entry name" value="Methyl-accepting chemotaxis protein (MCP) signaling domain"/>
    <property type="match status" value="1"/>
</dbReference>
<keyword evidence="4 11" id="KW-0812">Transmembrane</keyword>
<feature type="domain" description="HAMP" evidence="13">
    <location>
        <begin position="396"/>
        <end position="449"/>
    </location>
</feature>
<dbReference type="GO" id="GO:0006935">
    <property type="term" value="P:chemotaxis"/>
    <property type="evidence" value="ECO:0007669"/>
    <property type="project" value="UniProtKB-ARBA"/>
</dbReference>
<dbReference type="InterPro" id="IPR024041">
    <property type="entry name" value="NH4_transpt_AmtB-like_dom"/>
</dbReference>
<evidence type="ECO:0000259" key="12">
    <source>
        <dbReference type="PROSITE" id="PS50111"/>
    </source>
</evidence>
<dbReference type="STRING" id="64971.SAMN05421831_1083"/>
<evidence type="ECO:0000256" key="8">
    <source>
        <dbReference type="ARBA" id="ARBA00023224"/>
    </source>
</evidence>
<evidence type="ECO:0000256" key="2">
    <source>
        <dbReference type="ARBA" id="ARBA00005887"/>
    </source>
</evidence>
<evidence type="ECO:0000259" key="13">
    <source>
        <dbReference type="PROSITE" id="PS50885"/>
    </source>
</evidence>
<dbReference type="AlphaFoldDB" id="A0A1H6SQI8"/>
<dbReference type="GO" id="GO:0008519">
    <property type="term" value="F:ammonium channel activity"/>
    <property type="evidence" value="ECO:0007669"/>
    <property type="project" value="InterPro"/>
</dbReference>
<dbReference type="PANTHER" id="PTHR11730:SF6">
    <property type="entry name" value="AMMONIUM TRANSPORTER"/>
    <property type="match status" value="1"/>
</dbReference>
<feature type="domain" description="Methyl-accepting transducer" evidence="12">
    <location>
        <begin position="454"/>
        <end position="690"/>
    </location>
</feature>
<feature type="transmembrane region" description="Helical" evidence="11">
    <location>
        <begin position="227"/>
        <end position="251"/>
    </location>
</feature>
<evidence type="ECO:0000256" key="11">
    <source>
        <dbReference type="RuleBase" id="RU362002"/>
    </source>
</evidence>
<dbReference type="PROSITE" id="PS50885">
    <property type="entry name" value="HAMP"/>
    <property type="match status" value="1"/>
</dbReference>
<dbReference type="NCBIfam" id="TIGR00836">
    <property type="entry name" value="amt"/>
    <property type="match status" value="1"/>
</dbReference>
<feature type="transmembrane region" description="Helical" evidence="11">
    <location>
        <begin position="315"/>
        <end position="334"/>
    </location>
</feature>
<protein>
    <recommendedName>
        <fullName evidence="11">Ammonium transporter</fullName>
    </recommendedName>
</protein>
<comment type="subcellular location">
    <subcellularLocation>
        <location evidence="11">Cell membrane</location>
        <topology evidence="11">Multi-pass membrane protein</topology>
    </subcellularLocation>
    <subcellularLocation>
        <location evidence="1">Membrane</location>
        <topology evidence="1">Multi-pass membrane protein</topology>
    </subcellularLocation>
</comment>
<gene>
    <name evidence="14" type="ORF">SAMN05421831_1083</name>
</gene>
<dbReference type="InterPro" id="IPR001905">
    <property type="entry name" value="Ammonium_transpt"/>
</dbReference>
<feature type="transmembrane region" description="Helical" evidence="11">
    <location>
        <begin position="263"/>
        <end position="282"/>
    </location>
</feature>
<feature type="transmembrane region" description="Helical" evidence="11">
    <location>
        <begin position="90"/>
        <end position="114"/>
    </location>
</feature>
<dbReference type="PRINTS" id="PR00342">
    <property type="entry name" value="RHESUSRHD"/>
</dbReference>
<dbReference type="PROSITE" id="PS50111">
    <property type="entry name" value="CHEMOTAXIS_TRANSDUC_2"/>
    <property type="match status" value="1"/>
</dbReference>
<keyword evidence="15" id="KW-1185">Reference proteome</keyword>
<dbReference type="CDD" id="cd06225">
    <property type="entry name" value="HAMP"/>
    <property type="match status" value="1"/>
</dbReference>
<comment type="similarity">
    <text evidence="2 11">Belongs to the ammonia transporter channel (TC 1.A.11.2) family.</text>
</comment>
<evidence type="ECO:0000256" key="5">
    <source>
        <dbReference type="ARBA" id="ARBA00022989"/>
    </source>
</evidence>
<evidence type="ECO:0000256" key="1">
    <source>
        <dbReference type="ARBA" id="ARBA00004141"/>
    </source>
</evidence>
<keyword evidence="3 11" id="KW-0813">Transport</keyword>
<sequence length="729" mass="77956">MEASVVQEHLNLVWMLVAAAMVMLMQAGFTALESGLTQAKNTINVAIKNITDFIVAVLSFWAIGYGLMFGDTSSGWWGSNLFFLHTEDPSLYASFVFQATFAGTAATIVSGAVAERMKFMAYVAAAFVLTTFIYPISGHWIWHPEGWLAEMGMIDFAGSTVVHSLGGWVGLAGAWIIGPRLHRFNAQGQAQPIYGHSLVLAVVGVLILWFGWFGFNGGSTLTGDASIAPIIANTLLAAAAGGAACFVTSALLHERREVQVEKLLNGVVGGLVAITAGCAVVEPSGAVAIGFSAGLVTFAAEHVILHVLKIDDPINVVAAHGCGGAWGTLILVFFADPSQLVNQSLGDQFIVQLIGVASVFAWGFGLGCLLFWLLKQMNWLRVPPEDEERGLNVSEHGASSAVLDLQNAMHSIIQDGNLTRRVRVEIGSEYAPLAQVFNRFMDSYEMAIGKIQRSSNKMQNYAASIAQAGESLNQGVASQEVQTTQIAVAIAELSQTATEVAHTIRATSEGAHSAAQDAHTGEQEAERTLVHIQNLAAQIEQVTQVVQQVETDTQAISSILSTIDEVSEQTNLLALNAAIEAARAGEAGRGFAVVADEVRALSRKTRDNTQHIYQTIHTLRAKVGQSVQEVQASLEQANLSVLAVQQSGETFKRIATQVQAISSQSTQMAATAEQQSQIAHEVNLSTQAISEVAHTNVARLREVAERNQELQAMALRLADSVARFQVSPV</sequence>
<evidence type="ECO:0000256" key="7">
    <source>
        <dbReference type="ARBA" id="ARBA00023177"/>
    </source>
</evidence>
<dbReference type="InterPro" id="IPR003660">
    <property type="entry name" value="HAMP_dom"/>
</dbReference>